<dbReference type="AlphaFoldDB" id="A0A0F3MUM4"/>
<sequence length="50" mass="5763">MSTYNYTSKHIDAIFRGNHVISFSQIAATTCILHKHVEIDCMFLHNNLEP</sequence>
<evidence type="ECO:0000313" key="3">
    <source>
        <dbReference type="Proteomes" id="UP000033754"/>
    </source>
</evidence>
<dbReference type="EMBL" id="LANT01000010">
    <property type="protein sequence ID" value="KJV59455.1"/>
    <property type="molecule type" value="Genomic_DNA"/>
</dbReference>
<evidence type="ECO:0000313" key="1">
    <source>
        <dbReference type="EMBL" id="KJV59334.1"/>
    </source>
</evidence>
<proteinExistence type="predicted"/>
<accession>A0A0F3MUM4</accession>
<name>A0A0F3MUM4_ANAPH</name>
<gene>
    <name evidence="2" type="ORF">EPHNCH_1590</name>
    <name evidence="1" type="ORF">EPHNCH_1622</name>
</gene>
<organism evidence="2 3">
    <name type="scientific">Anaplasma phagocytophilum str. NCH-1</name>
    <dbReference type="NCBI Taxonomy" id="1359161"/>
    <lineage>
        <taxon>Bacteria</taxon>
        <taxon>Pseudomonadati</taxon>
        <taxon>Pseudomonadota</taxon>
        <taxon>Alphaproteobacteria</taxon>
        <taxon>Rickettsiales</taxon>
        <taxon>Anaplasmataceae</taxon>
        <taxon>Anaplasma</taxon>
        <taxon>phagocytophilum group</taxon>
    </lineage>
</organism>
<protein>
    <submittedName>
        <fullName evidence="2">Uncharacterized protein</fullName>
    </submittedName>
</protein>
<dbReference type="EMBL" id="LANT01000011">
    <property type="protein sequence ID" value="KJV59334.1"/>
    <property type="molecule type" value="Genomic_DNA"/>
</dbReference>
<reference evidence="2 3" key="1">
    <citation type="submission" date="2015-01" db="EMBL/GenBank/DDBJ databases">
        <title>Genome Sequencing of Rickettsiales.</title>
        <authorList>
            <person name="Daugherty S.C."/>
            <person name="Su Q."/>
            <person name="Abolude K."/>
            <person name="Beier-Sexton M."/>
            <person name="Carlyon J.A."/>
            <person name="Carter R."/>
            <person name="Day N.P."/>
            <person name="Dumler S.J."/>
            <person name="Dyachenko V."/>
            <person name="Godinez A."/>
            <person name="Kurtti T.J."/>
            <person name="Lichay M."/>
            <person name="Mullins K.E."/>
            <person name="Ott S."/>
            <person name="Pappas-Brown V."/>
            <person name="Paris D.H."/>
            <person name="Patel P."/>
            <person name="Richards A.L."/>
            <person name="Sadzewicz L."/>
            <person name="Sears K."/>
            <person name="Seidman D."/>
            <person name="Sengamalay N."/>
            <person name="Stenos J."/>
            <person name="Tallon L.J."/>
            <person name="Vincent G."/>
            <person name="Fraser C.M."/>
            <person name="Munderloh U."/>
            <person name="Dunning-Hotopp J.C."/>
        </authorList>
    </citation>
    <scope>NUCLEOTIDE SEQUENCE [LARGE SCALE GENOMIC DNA]</scope>
    <source>
        <strain evidence="2 3">NCH-1</strain>
    </source>
</reference>
<dbReference type="Proteomes" id="UP000033754">
    <property type="component" value="Unassembled WGS sequence"/>
</dbReference>
<comment type="caution">
    <text evidence="2">The sequence shown here is derived from an EMBL/GenBank/DDBJ whole genome shotgun (WGS) entry which is preliminary data.</text>
</comment>
<evidence type="ECO:0000313" key="2">
    <source>
        <dbReference type="EMBL" id="KJV59455.1"/>
    </source>
</evidence>
<dbReference type="PATRIC" id="fig|1359161.3.peg.1799"/>